<comment type="caution">
    <text evidence="1">The sequence shown here is derived from an EMBL/GenBank/DDBJ whole genome shotgun (WGS) entry which is preliminary data.</text>
</comment>
<gene>
    <name evidence="1" type="ORF">HPB50_013084</name>
</gene>
<reference evidence="1" key="1">
    <citation type="submission" date="2020-05" db="EMBL/GenBank/DDBJ databases">
        <title>Large-scale comparative analyses of tick genomes elucidate their genetic diversity and vector capacities.</title>
        <authorList>
            <person name="Jia N."/>
            <person name="Wang J."/>
            <person name="Shi W."/>
            <person name="Du L."/>
            <person name="Sun Y."/>
            <person name="Zhan W."/>
            <person name="Jiang J."/>
            <person name="Wang Q."/>
            <person name="Zhang B."/>
            <person name="Ji P."/>
            <person name="Sakyi L.B."/>
            <person name="Cui X."/>
            <person name="Yuan T."/>
            <person name="Jiang B."/>
            <person name="Yang W."/>
            <person name="Lam T.T.-Y."/>
            <person name="Chang Q."/>
            <person name="Ding S."/>
            <person name="Wang X."/>
            <person name="Zhu J."/>
            <person name="Ruan X."/>
            <person name="Zhao L."/>
            <person name="Wei J."/>
            <person name="Que T."/>
            <person name="Du C."/>
            <person name="Cheng J."/>
            <person name="Dai P."/>
            <person name="Han X."/>
            <person name="Huang E."/>
            <person name="Gao Y."/>
            <person name="Liu J."/>
            <person name="Shao H."/>
            <person name="Ye R."/>
            <person name="Li L."/>
            <person name="Wei W."/>
            <person name="Wang X."/>
            <person name="Wang C."/>
            <person name="Yang T."/>
            <person name="Huo Q."/>
            <person name="Li W."/>
            <person name="Guo W."/>
            <person name="Chen H."/>
            <person name="Zhou L."/>
            <person name="Ni X."/>
            <person name="Tian J."/>
            <person name="Zhou Y."/>
            <person name="Sheng Y."/>
            <person name="Liu T."/>
            <person name="Pan Y."/>
            <person name="Xia L."/>
            <person name="Li J."/>
            <person name="Zhao F."/>
            <person name="Cao W."/>
        </authorList>
    </citation>
    <scope>NUCLEOTIDE SEQUENCE</scope>
    <source>
        <strain evidence="1">Hyas-2018</strain>
    </source>
</reference>
<protein>
    <submittedName>
        <fullName evidence="1">Uncharacterized protein</fullName>
    </submittedName>
</protein>
<evidence type="ECO:0000313" key="1">
    <source>
        <dbReference type="EMBL" id="KAH6924163.1"/>
    </source>
</evidence>
<name>A0ACB7RNE8_HYAAI</name>
<dbReference type="EMBL" id="CM023488">
    <property type="protein sequence ID" value="KAH6924163.1"/>
    <property type="molecule type" value="Genomic_DNA"/>
</dbReference>
<dbReference type="Proteomes" id="UP000821845">
    <property type="component" value="Chromosome 8"/>
</dbReference>
<evidence type="ECO:0000313" key="2">
    <source>
        <dbReference type="Proteomes" id="UP000821845"/>
    </source>
</evidence>
<accession>A0ACB7RNE8</accession>
<sequence length="209" mass="24041">MPGLIAYWYESFYVKRDNVVLLSFSDILDESKFGLTLLAVSLVVTLMFLAFADARRVRRWSLEAVTAAFMFLLALFYSTSYSIPRVGRLTCLGRFVCSLWMVGMLPFSNYFRSELTSRVTLRSFPDHMDTLAELERGLDEKRVAPCVVKDTFLHQRLTNEQYVGSLHRKLRSALRAHSDRDQLAKMSYYDCLECALKKGRICYAPSLPS</sequence>
<organism evidence="1 2">
    <name type="scientific">Hyalomma asiaticum</name>
    <name type="common">Tick</name>
    <dbReference type="NCBI Taxonomy" id="266040"/>
    <lineage>
        <taxon>Eukaryota</taxon>
        <taxon>Metazoa</taxon>
        <taxon>Ecdysozoa</taxon>
        <taxon>Arthropoda</taxon>
        <taxon>Chelicerata</taxon>
        <taxon>Arachnida</taxon>
        <taxon>Acari</taxon>
        <taxon>Parasitiformes</taxon>
        <taxon>Ixodida</taxon>
        <taxon>Ixodoidea</taxon>
        <taxon>Ixodidae</taxon>
        <taxon>Hyalomminae</taxon>
        <taxon>Hyalomma</taxon>
    </lineage>
</organism>
<keyword evidence="2" id="KW-1185">Reference proteome</keyword>
<proteinExistence type="predicted"/>